<organism evidence="3 5">
    <name type="scientific">Mesosutterella multiformis</name>
    <dbReference type="NCBI Taxonomy" id="2259133"/>
    <lineage>
        <taxon>Bacteria</taxon>
        <taxon>Pseudomonadati</taxon>
        <taxon>Pseudomonadota</taxon>
        <taxon>Betaproteobacteria</taxon>
        <taxon>Burkholderiales</taxon>
        <taxon>Sutterellaceae</taxon>
        <taxon>Mesosutterella</taxon>
    </lineage>
</organism>
<protein>
    <submittedName>
        <fullName evidence="3">LPS biosynthesis-like protein</fullName>
    </submittedName>
</protein>
<proteinExistence type="predicted"/>
<dbReference type="EMBL" id="BGZJ01000001">
    <property type="protein sequence ID" value="GBO94333.1"/>
    <property type="molecule type" value="Genomic_DNA"/>
</dbReference>
<dbReference type="Gene3D" id="3.40.50.2000">
    <property type="entry name" value="Glycogen Phosphorylase B"/>
    <property type="match status" value="2"/>
</dbReference>
<dbReference type="Pfam" id="PF00534">
    <property type="entry name" value="Glycos_transf_1"/>
    <property type="match status" value="1"/>
</dbReference>
<dbReference type="CDD" id="cd03801">
    <property type="entry name" value="GT4_PimA-like"/>
    <property type="match status" value="1"/>
</dbReference>
<dbReference type="InterPro" id="IPR001296">
    <property type="entry name" value="Glyco_trans_1"/>
</dbReference>
<reference evidence="3 5" key="1">
    <citation type="journal article" date="2018" name="Int. J. Syst. Evol. Microbiol.">
        <title>Mesosutterella multiformis gen. nov., sp. nov., a member of the family Sutterellaceae and Sutterella megalosphaeroides sp. nov., isolated from human faeces.</title>
        <authorList>
            <person name="Sakamoto M."/>
            <person name="Ikeyama N."/>
            <person name="Kunihiro T."/>
            <person name="Iino T."/>
            <person name="Yuki M."/>
            <person name="Ohkuma M."/>
        </authorList>
    </citation>
    <scope>NUCLEOTIDE SEQUENCE [LARGE SCALE GENOMIC DNA]</scope>
    <source>
        <strain evidence="3 5">4NBBH2</strain>
    </source>
</reference>
<evidence type="ECO:0000313" key="3">
    <source>
        <dbReference type="EMBL" id="GBO92681.1"/>
    </source>
</evidence>
<evidence type="ECO:0000313" key="4">
    <source>
        <dbReference type="EMBL" id="GBO94333.1"/>
    </source>
</evidence>
<sequence length="356" mass="40002">MRIGIITNKFAPSGGMERYAQDVVRELLRQGHEITVFTKKADPALDLVPMVELIVCPLSFLPNKIQDESFNWWLNRECPKRALDFILSCSRTDAGDVVACGGTHIGFLHDAGRTPTFFDRRAIRLETRSFERAKLIIAHSQKMAGEIEDYYGIPGEKIRVIYPPVDTERFTPVSAEKRLELKRSFGLPEDRIVFLFPSSSHERKGYPFLSSFFESTDLPVHLAVVGRPIHNEGENISYLGYSREIENCYRAADYTIMASQYEPFGLVGIESLLCGTPIVMTDETGCCEVVTSPAVTAFRKGDSADLAAKIKEIVTRGAKPLTESEVTQSLRYDPHLQTHVKLLLDAWRRRGKSPGV</sequence>
<accession>A0A401LLW8</accession>
<dbReference type="PANTHER" id="PTHR46401:SF8">
    <property type="entry name" value="BLL6006 PROTEIN"/>
    <property type="match status" value="1"/>
</dbReference>
<comment type="caution">
    <text evidence="3">The sequence shown here is derived from an EMBL/GenBank/DDBJ whole genome shotgun (WGS) entry which is preliminary data.</text>
</comment>
<evidence type="ECO:0000259" key="2">
    <source>
        <dbReference type="Pfam" id="PF13439"/>
    </source>
</evidence>
<name>A0A388SB24_9BURK</name>
<accession>A0A388SB24</accession>
<dbReference type="OrthoDB" id="433681at2"/>
<keyword evidence="5" id="KW-1185">Reference proteome</keyword>
<dbReference type="PANTHER" id="PTHR46401">
    <property type="entry name" value="GLYCOSYLTRANSFERASE WBBK-RELATED"/>
    <property type="match status" value="1"/>
</dbReference>
<feature type="domain" description="Glycosyltransferase subfamily 4-like N-terminal" evidence="2">
    <location>
        <begin position="14"/>
        <end position="169"/>
    </location>
</feature>
<dbReference type="GO" id="GO:0016757">
    <property type="term" value="F:glycosyltransferase activity"/>
    <property type="evidence" value="ECO:0007669"/>
    <property type="project" value="InterPro"/>
</dbReference>
<dbReference type="InterPro" id="IPR028098">
    <property type="entry name" value="Glyco_trans_4-like_N"/>
</dbReference>
<feature type="domain" description="Glycosyl transferase family 1" evidence="1">
    <location>
        <begin position="180"/>
        <end position="316"/>
    </location>
</feature>
<gene>
    <name evidence="3" type="ORF">MESMUL_00350</name>
    <name evidence="4" type="ORF">MESMUL_16870</name>
</gene>
<dbReference type="Proteomes" id="UP000266091">
    <property type="component" value="Unassembled WGS sequence"/>
</dbReference>
<dbReference type="SUPFAM" id="SSF53756">
    <property type="entry name" value="UDP-Glycosyltransferase/glycogen phosphorylase"/>
    <property type="match status" value="1"/>
</dbReference>
<dbReference type="RefSeq" id="WP_116269225.1">
    <property type="nucleotide sequence ID" value="NZ_BGZJ01000001.1"/>
</dbReference>
<dbReference type="AlphaFoldDB" id="A0A388SB24"/>
<evidence type="ECO:0000313" key="5">
    <source>
        <dbReference type="Proteomes" id="UP000266091"/>
    </source>
</evidence>
<dbReference type="EMBL" id="BGZJ01000001">
    <property type="protein sequence ID" value="GBO92681.1"/>
    <property type="molecule type" value="Genomic_DNA"/>
</dbReference>
<dbReference type="Pfam" id="PF13439">
    <property type="entry name" value="Glyco_transf_4"/>
    <property type="match status" value="1"/>
</dbReference>
<evidence type="ECO:0000259" key="1">
    <source>
        <dbReference type="Pfam" id="PF00534"/>
    </source>
</evidence>
<reference evidence="3" key="2">
    <citation type="journal article" date="2019" name="Microbiol. Resour. Announc.">
        <title>Draft Genome Sequence of Mesosutterella multiformis JCM 32464T, a Member of the Family Sutterellaceae, Isolated from Human Feces.</title>
        <authorList>
            <person name="Ikeyama N."/>
            <person name="Ohkuma M."/>
            <person name="Sakamoto M."/>
        </authorList>
    </citation>
    <scope>NUCLEOTIDE SEQUENCE</scope>
    <source>
        <strain evidence="3">4NBBH2</strain>
    </source>
</reference>